<evidence type="ECO:0000256" key="1">
    <source>
        <dbReference type="ARBA" id="ARBA00022692"/>
    </source>
</evidence>
<dbReference type="OrthoDB" id="182417at2"/>
<dbReference type="PANTHER" id="PTHR11360">
    <property type="entry name" value="MONOCARBOXYLATE TRANSPORTER"/>
    <property type="match status" value="1"/>
</dbReference>
<feature type="transmembrane region" description="Helical" evidence="4">
    <location>
        <begin position="54"/>
        <end position="75"/>
    </location>
</feature>
<feature type="domain" description="Major facilitator superfamily (MFS) profile" evidence="5">
    <location>
        <begin position="14"/>
        <end position="411"/>
    </location>
</feature>
<dbReference type="InterPro" id="IPR020846">
    <property type="entry name" value="MFS_dom"/>
</dbReference>
<name>A0A1G7QN11_9BACT</name>
<dbReference type="GO" id="GO:0022857">
    <property type="term" value="F:transmembrane transporter activity"/>
    <property type="evidence" value="ECO:0007669"/>
    <property type="project" value="InterPro"/>
</dbReference>
<feature type="transmembrane region" description="Helical" evidence="4">
    <location>
        <begin position="233"/>
        <end position="251"/>
    </location>
</feature>
<feature type="transmembrane region" description="Helical" evidence="4">
    <location>
        <begin position="141"/>
        <end position="160"/>
    </location>
</feature>
<evidence type="ECO:0000256" key="4">
    <source>
        <dbReference type="SAM" id="Phobius"/>
    </source>
</evidence>
<feature type="transmembrane region" description="Helical" evidence="4">
    <location>
        <begin position="297"/>
        <end position="314"/>
    </location>
</feature>
<accession>A0A1G7QN11</accession>
<keyword evidence="3 4" id="KW-0472">Membrane</keyword>
<feature type="transmembrane region" description="Helical" evidence="4">
    <location>
        <begin position="347"/>
        <end position="367"/>
    </location>
</feature>
<dbReference type="PANTHER" id="PTHR11360:SF290">
    <property type="entry name" value="MONOCARBOXYLATE MFS PERMEASE"/>
    <property type="match status" value="1"/>
</dbReference>
<feature type="transmembrane region" description="Helical" evidence="4">
    <location>
        <begin position="12"/>
        <end position="34"/>
    </location>
</feature>
<keyword evidence="2 4" id="KW-1133">Transmembrane helix</keyword>
<evidence type="ECO:0000313" key="7">
    <source>
        <dbReference type="Proteomes" id="UP000182427"/>
    </source>
</evidence>
<evidence type="ECO:0000256" key="2">
    <source>
        <dbReference type="ARBA" id="ARBA00022989"/>
    </source>
</evidence>
<evidence type="ECO:0000313" key="6">
    <source>
        <dbReference type="EMBL" id="SDF99896.1"/>
    </source>
</evidence>
<keyword evidence="1 4" id="KW-0812">Transmembrane</keyword>
<gene>
    <name evidence="6" type="ORF">SAMN05444167_3931</name>
</gene>
<sequence>MATERESKIFYGWWIVVAAFLNLFFAVGIIFYGFPVFYPSFVSALGFNRTQVTQGFFLGFLTIGLPTGLVTGILIDKIGARWVIFAGALLTGGSLILMGFMHQFWEYQVLCVLEVIGYVLAGPISNQVLIAQWFRERRGRAMGLAYLGLGLGGTVAPPVINMLIRDYGWRNSIIAVGASIIVVLFPVAIFLTRSMPHEMGLNPDGAPGSLVRHTAASNSVFGIIGAALRDRNFWLIVIGSSLVIGAMNAVIQHFILFLKSIGYDAATASRFLSLLLAASLGGRVIVGYIADRFRKKNIMAIFYFLLGAAIPLLFLAKQPIAAAVFAILFGFAMGADYMLIPLVTAECFGLASLGKLLALIIVAYSIGQWAGPYIAGRIYDAHHSYDLAWQVMASAAVLGSLAIYAIVKRPDHAQA</sequence>
<dbReference type="InterPro" id="IPR011701">
    <property type="entry name" value="MFS"/>
</dbReference>
<proteinExistence type="predicted"/>
<organism evidence="6 7">
    <name type="scientific">Terriglobus roseus</name>
    <dbReference type="NCBI Taxonomy" id="392734"/>
    <lineage>
        <taxon>Bacteria</taxon>
        <taxon>Pseudomonadati</taxon>
        <taxon>Acidobacteriota</taxon>
        <taxon>Terriglobia</taxon>
        <taxon>Terriglobales</taxon>
        <taxon>Acidobacteriaceae</taxon>
        <taxon>Terriglobus</taxon>
    </lineage>
</organism>
<keyword evidence="7" id="KW-1185">Reference proteome</keyword>
<evidence type="ECO:0000259" key="5">
    <source>
        <dbReference type="PROSITE" id="PS50850"/>
    </source>
</evidence>
<feature type="transmembrane region" description="Helical" evidence="4">
    <location>
        <begin position="320"/>
        <end position="340"/>
    </location>
</feature>
<feature type="transmembrane region" description="Helical" evidence="4">
    <location>
        <begin position="107"/>
        <end position="129"/>
    </location>
</feature>
<dbReference type="Pfam" id="PF07690">
    <property type="entry name" value="MFS_1"/>
    <property type="match status" value="1"/>
</dbReference>
<dbReference type="SUPFAM" id="SSF103473">
    <property type="entry name" value="MFS general substrate transporter"/>
    <property type="match status" value="1"/>
</dbReference>
<dbReference type="Gene3D" id="1.20.1250.20">
    <property type="entry name" value="MFS general substrate transporter like domains"/>
    <property type="match status" value="2"/>
</dbReference>
<protein>
    <submittedName>
        <fullName evidence="6">Sugar phosphate permease</fullName>
    </submittedName>
</protein>
<feature type="transmembrane region" description="Helical" evidence="4">
    <location>
        <begin position="82"/>
        <end position="101"/>
    </location>
</feature>
<feature type="transmembrane region" description="Helical" evidence="4">
    <location>
        <begin position="387"/>
        <end position="407"/>
    </location>
</feature>
<dbReference type="InterPro" id="IPR036259">
    <property type="entry name" value="MFS_trans_sf"/>
</dbReference>
<feature type="transmembrane region" description="Helical" evidence="4">
    <location>
        <begin position="271"/>
        <end position="290"/>
    </location>
</feature>
<reference evidence="6 7" key="1">
    <citation type="submission" date="2016-10" db="EMBL/GenBank/DDBJ databases">
        <authorList>
            <person name="de Groot N.N."/>
        </authorList>
    </citation>
    <scope>NUCLEOTIDE SEQUENCE [LARGE SCALE GENOMIC DNA]</scope>
    <source>
        <strain evidence="6 7">GAS232</strain>
    </source>
</reference>
<dbReference type="Proteomes" id="UP000182427">
    <property type="component" value="Chromosome I"/>
</dbReference>
<dbReference type="PROSITE" id="PS50850">
    <property type="entry name" value="MFS"/>
    <property type="match status" value="1"/>
</dbReference>
<dbReference type="AlphaFoldDB" id="A0A1G7QN11"/>
<dbReference type="InterPro" id="IPR050327">
    <property type="entry name" value="Proton-linked_MCT"/>
</dbReference>
<evidence type="ECO:0000256" key="3">
    <source>
        <dbReference type="ARBA" id="ARBA00023136"/>
    </source>
</evidence>
<feature type="transmembrane region" description="Helical" evidence="4">
    <location>
        <begin position="172"/>
        <end position="191"/>
    </location>
</feature>
<dbReference type="EMBL" id="LT629690">
    <property type="protein sequence ID" value="SDF99896.1"/>
    <property type="molecule type" value="Genomic_DNA"/>
</dbReference>
<dbReference type="RefSeq" id="WP_083346645.1">
    <property type="nucleotide sequence ID" value="NZ_LT629690.1"/>
</dbReference>